<feature type="domain" description="Co-chaperone DjlA N-terminal" evidence="1">
    <location>
        <begin position="16"/>
        <end position="118"/>
    </location>
</feature>
<keyword evidence="3" id="KW-1185">Reference proteome</keyword>
<dbReference type="AlphaFoldDB" id="A0A6N4SMM7"/>
<name>A0A6N4SMM7_CYTH3</name>
<sequence length="245" mass="26056">MNETGLLDAYGTEEKEAYIGVIASIATADRVATEDELEYLNALSEAVGINPDVAEAAAKDRSDESLSKYLNALKGSDLRFSLITDIVSFARSDGRYTADEEEKIKNSCRYLGITDEQVTVLEELVEKSNILITIPEEATDEGFFEKNGFSQMLKKANIPLISIVKGLLGLAAPFVLSKMVRSRSLSGSPAAGGLGGQLGGTVLGTFQAGRIGGLGSILANLNGIRGYADIGTILKKAIDKKEINS</sequence>
<organism evidence="2 3">
    <name type="scientific">Cytophaga hutchinsonii (strain ATCC 33406 / DSM 1761 / CIP 103989 / NBRC 15051 / NCIMB 9469 / D465)</name>
    <dbReference type="NCBI Taxonomy" id="269798"/>
    <lineage>
        <taxon>Bacteria</taxon>
        <taxon>Pseudomonadati</taxon>
        <taxon>Bacteroidota</taxon>
        <taxon>Cytophagia</taxon>
        <taxon>Cytophagales</taxon>
        <taxon>Cytophagaceae</taxon>
        <taxon>Cytophaga</taxon>
    </lineage>
</organism>
<dbReference type="RefSeq" id="WP_011583637.1">
    <property type="nucleotide sequence ID" value="NC_008255.1"/>
</dbReference>
<protein>
    <recommendedName>
        <fullName evidence="1">Co-chaperone DjlA N-terminal domain-containing protein</fullName>
    </recommendedName>
</protein>
<dbReference type="SMR" id="A0A6N4SMM7"/>
<dbReference type="Pfam" id="PF05099">
    <property type="entry name" value="TerB"/>
    <property type="match status" value="1"/>
</dbReference>
<proteinExistence type="predicted"/>
<dbReference type="InterPro" id="IPR007791">
    <property type="entry name" value="DjlA_N"/>
</dbReference>
<evidence type="ECO:0000259" key="1">
    <source>
        <dbReference type="Pfam" id="PF05099"/>
    </source>
</evidence>
<evidence type="ECO:0000313" key="3">
    <source>
        <dbReference type="Proteomes" id="UP000001822"/>
    </source>
</evidence>
<accession>A0A6N4SMM7</accession>
<dbReference type="Proteomes" id="UP000001822">
    <property type="component" value="Chromosome"/>
</dbReference>
<dbReference type="EMBL" id="CP000383">
    <property type="protein sequence ID" value="ABG57521.1"/>
    <property type="molecule type" value="Genomic_DNA"/>
</dbReference>
<evidence type="ECO:0000313" key="2">
    <source>
        <dbReference type="EMBL" id="ABG57521.1"/>
    </source>
</evidence>
<dbReference type="SUPFAM" id="SSF158682">
    <property type="entry name" value="TerB-like"/>
    <property type="match status" value="1"/>
</dbReference>
<gene>
    <name evidence="2" type="ordered locus">CHU_0229</name>
</gene>
<dbReference type="InterPro" id="IPR029024">
    <property type="entry name" value="TerB-like"/>
</dbReference>
<dbReference type="KEGG" id="chu:CHU_0229"/>
<dbReference type="Gene3D" id="1.10.3680.10">
    <property type="entry name" value="TerB-like"/>
    <property type="match status" value="1"/>
</dbReference>
<dbReference type="OrthoDB" id="966148at2"/>
<reference evidence="2 3" key="1">
    <citation type="journal article" date="2007" name="Appl. Environ. Microbiol.">
        <title>Genome sequence of the cellulolytic gliding bacterium Cytophaga hutchinsonii.</title>
        <authorList>
            <person name="Xie G."/>
            <person name="Bruce D.C."/>
            <person name="Challacombe J.F."/>
            <person name="Chertkov O."/>
            <person name="Detter J.C."/>
            <person name="Gilna P."/>
            <person name="Han C.S."/>
            <person name="Lucas S."/>
            <person name="Misra M."/>
            <person name="Myers G.L."/>
            <person name="Richardson P."/>
            <person name="Tapia R."/>
            <person name="Thayer N."/>
            <person name="Thompson L.S."/>
            <person name="Brettin T.S."/>
            <person name="Henrissat B."/>
            <person name="Wilson D.B."/>
            <person name="McBride M.J."/>
        </authorList>
    </citation>
    <scope>NUCLEOTIDE SEQUENCE [LARGE SCALE GENOMIC DNA]</scope>
    <source>
        <strain evidence="3">ATCC 33406 / DSM 1761 / CIP 103989 / NBRC 15051 / NCIMB 9469 / D465</strain>
    </source>
</reference>